<proteinExistence type="predicted"/>
<accession>A0A4T2BYL2</accession>
<organism evidence="2 3">
    <name type="scientific">Subtercola vilae</name>
    <dbReference type="NCBI Taxonomy" id="2056433"/>
    <lineage>
        <taxon>Bacteria</taxon>
        <taxon>Bacillati</taxon>
        <taxon>Actinomycetota</taxon>
        <taxon>Actinomycetes</taxon>
        <taxon>Micrococcales</taxon>
        <taxon>Microbacteriaceae</taxon>
        <taxon>Subtercola</taxon>
    </lineage>
</organism>
<name>A0A4T2BYL2_9MICO</name>
<keyword evidence="3" id="KW-1185">Reference proteome</keyword>
<evidence type="ECO:0000313" key="2">
    <source>
        <dbReference type="EMBL" id="TIH37073.1"/>
    </source>
</evidence>
<protein>
    <submittedName>
        <fullName evidence="2">Uncharacterized protein</fullName>
    </submittedName>
</protein>
<dbReference type="Proteomes" id="UP000306192">
    <property type="component" value="Unassembled WGS sequence"/>
</dbReference>
<evidence type="ECO:0000256" key="1">
    <source>
        <dbReference type="SAM" id="Phobius"/>
    </source>
</evidence>
<dbReference type="AlphaFoldDB" id="A0A4T2BYL2"/>
<keyword evidence="1" id="KW-0812">Transmembrane</keyword>
<dbReference type="EMBL" id="QYRT01000013">
    <property type="protein sequence ID" value="TIH37073.1"/>
    <property type="molecule type" value="Genomic_DNA"/>
</dbReference>
<keyword evidence="1" id="KW-0472">Membrane</keyword>
<keyword evidence="1" id="KW-1133">Transmembrane helix</keyword>
<reference evidence="2 3" key="1">
    <citation type="journal article" date="2019" name="Microorganisms">
        <title>Systematic Affiliation and Genome Analysis of Subtercola vilae DB165(T) with Particular Emphasis on Cold Adaptation of an Isolate from a High-Altitude Cold Volcano Lake.</title>
        <authorList>
            <person name="Villalobos A.S."/>
            <person name="Wiese J."/>
            <person name="Imhoff J.F."/>
            <person name="Dorador C."/>
            <person name="Keller A."/>
            <person name="Hentschel U."/>
        </authorList>
    </citation>
    <scope>NUCLEOTIDE SEQUENCE [LARGE SCALE GENOMIC DNA]</scope>
    <source>
        <strain evidence="2 3">DB165</strain>
    </source>
</reference>
<evidence type="ECO:0000313" key="3">
    <source>
        <dbReference type="Proteomes" id="UP000306192"/>
    </source>
</evidence>
<dbReference type="RefSeq" id="WP_136641884.1">
    <property type="nucleotide sequence ID" value="NZ_QYRT01000013.1"/>
</dbReference>
<feature type="transmembrane region" description="Helical" evidence="1">
    <location>
        <begin position="46"/>
        <end position="71"/>
    </location>
</feature>
<comment type="caution">
    <text evidence="2">The sequence shown here is derived from an EMBL/GenBank/DDBJ whole genome shotgun (WGS) entry which is preliminary data.</text>
</comment>
<gene>
    <name evidence="2" type="ORF">D4765_08600</name>
</gene>
<sequence length="81" mass="8397">MERTAKWLFIVAIASVGILLGSIGYLVVANMLGGAEYSGKDFGGTFASICFIGGLVVGSIAGVLGALSVLFSRAETREPWL</sequence>
<feature type="transmembrane region" description="Helical" evidence="1">
    <location>
        <begin position="7"/>
        <end position="26"/>
    </location>
</feature>